<accession>A0A1H9DIX7</accession>
<sequence>MYASLTGSSLSLAAAALGGAAPQEPSASAALEVHGSTPALDALDSQDLLQGRKTVAIAHNGNVYRLQATRLGKLILTK</sequence>
<dbReference type="Gene3D" id="2.10.70.10">
    <property type="entry name" value="Complement Module, domain 1"/>
    <property type="match status" value="1"/>
</dbReference>
<dbReference type="STRING" id="180197.SAMN02982919_00051"/>
<dbReference type="EMBL" id="FOGD01000001">
    <property type="protein sequence ID" value="SEQ13389.1"/>
    <property type="molecule type" value="Genomic_DNA"/>
</dbReference>
<protein>
    <submittedName>
        <fullName evidence="1">Hemin uptake protein hemP</fullName>
    </submittedName>
</protein>
<dbReference type="AlphaFoldDB" id="A0A1H9DIX7"/>
<dbReference type="Proteomes" id="UP000199766">
    <property type="component" value="Unassembled WGS sequence"/>
</dbReference>
<dbReference type="RefSeq" id="WP_091452999.1">
    <property type="nucleotide sequence ID" value="NZ_FOGD01000001.1"/>
</dbReference>
<name>A0A1H9DIX7_9BURK</name>
<dbReference type="Pfam" id="PF10636">
    <property type="entry name" value="hemP"/>
    <property type="match status" value="1"/>
</dbReference>
<organism evidence="1 2">
    <name type="scientific">Giesbergeria anulus</name>
    <dbReference type="NCBI Taxonomy" id="180197"/>
    <lineage>
        <taxon>Bacteria</taxon>
        <taxon>Pseudomonadati</taxon>
        <taxon>Pseudomonadota</taxon>
        <taxon>Betaproteobacteria</taxon>
        <taxon>Burkholderiales</taxon>
        <taxon>Comamonadaceae</taxon>
        <taxon>Giesbergeria</taxon>
    </lineage>
</organism>
<proteinExistence type="predicted"/>
<dbReference type="InterPro" id="IPR019600">
    <property type="entry name" value="Hemin_uptake_protein_HemP"/>
</dbReference>
<gene>
    <name evidence="1" type="ORF">SAMN02982919_00051</name>
</gene>
<reference evidence="1 2" key="1">
    <citation type="submission" date="2016-10" db="EMBL/GenBank/DDBJ databases">
        <authorList>
            <person name="de Groot N.N."/>
        </authorList>
    </citation>
    <scope>NUCLEOTIDE SEQUENCE [LARGE SCALE GENOMIC DNA]</scope>
    <source>
        <strain evidence="1 2">ATCC 35958</strain>
    </source>
</reference>
<evidence type="ECO:0000313" key="1">
    <source>
        <dbReference type="EMBL" id="SEQ13389.1"/>
    </source>
</evidence>
<evidence type="ECO:0000313" key="2">
    <source>
        <dbReference type="Proteomes" id="UP000199766"/>
    </source>
</evidence>
<keyword evidence="2" id="KW-1185">Reference proteome</keyword>